<evidence type="ECO:0000313" key="6">
    <source>
        <dbReference type="Proteomes" id="UP000265515"/>
    </source>
</evidence>
<dbReference type="Gramene" id="GBG68218">
    <property type="protein sequence ID" value="GBG68218"/>
    <property type="gene ID" value="CBR_g2768"/>
</dbReference>
<dbReference type="InterPro" id="IPR055782">
    <property type="entry name" value="DUF7358"/>
</dbReference>
<dbReference type="Gene3D" id="3.40.50.1820">
    <property type="entry name" value="alpha/beta hydrolase"/>
    <property type="match status" value="1"/>
</dbReference>
<feature type="region of interest" description="Disordered" evidence="1">
    <location>
        <begin position="136"/>
        <end position="160"/>
    </location>
</feature>
<dbReference type="AlphaFoldDB" id="A0A388KDS9"/>
<dbReference type="PANTHER" id="PTHR47030">
    <property type="entry name" value="LIPASE CLASS 3 FAMILY PROTEIN"/>
    <property type="match status" value="1"/>
</dbReference>
<evidence type="ECO:0000259" key="3">
    <source>
        <dbReference type="Pfam" id="PF01764"/>
    </source>
</evidence>
<feature type="transmembrane region" description="Helical" evidence="2">
    <location>
        <begin position="173"/>
        <end position="196"/>
    </location>
</feature>
<feature type="region of interest" description="Disordered" evidence="1">
    <location>
        <begin position="864"/>
        <end position="892"/>
    </location>
</feature>
<evidence type="ECO:0000313" key="5">
    <source>
        <dbReference type="EMBL" id="GBG68218.1"/>
    </source>
</evidence>
<evidence type="ECO:0000259" key="4">
    <source>
        <dbReference type="Pfam" id="PF24057"/>
    </source>
</evidence>
<feature type="compositionally biased region" description="Gly residues" evidence="1">
    <location>
        <begin position="9"/>
        <end position="34"/>
    </location>
</feature>
<dbReference type="Proteomes" id="UP000265515">
    <property type="component" value="Unassembled WGS sequence"/>
</dbReference>
<dbReference type="SUPFAM" id="SSF53474">
    <property type="entry name" value="alpha/beta-Hydrolases"/>
    <property type="match status" value="1"/>
</dbReference>
<organism evidence="5 6">
    <name type="scientific">Chara braunii</name>
    <name type="common">Braun's stonewort</name>
    <dbReference type="NCBI Taxonomy" id="69332"/>
    <lineage>
        <taxon>Eukaryota</taxon>
        <taxon>Viridiplantae</taxon>
        <taxon>Streptophyta</taxon>
        <taxon>Charophyceae</taxon>
        <taxon>Charales</taxon>
        <taxon>Characeae</taxon>
        <taxon>Chara</taxon>
    </lineage>
</organism>
<feature type="domain" description="Fungal lipase-type" evidence="3">
    <location>
        <begin position="555"/>
        <end position="614"/>
    </location>
</feature>
<dbReference type="Pfam" id="PF24057">
    <property type="entry name" value="DUF7358"/>
    <property type="match status" value="1"/>
</dbReference>
<dbReference type="GO" id="GO:0006629">
    <property type="term" value="P:lipid metabolic process"/>
    <property type="evidence" value="ECO:0007669"/>
    <property type="project" value="InterPro"/>
</dbReference>
<dbReference type="InterPro" id="IPR002921">
    <property type="entry name" value="Fungal_lipase-type"/>
</dbReference>
<name>A0A388KDS9_CHABU</name>
<feature type="region of interest" description="Disordered" evidence="1">
    <location>
        <begin position="1"/>
        <end position="39"/>
    </location>
</feature>
<dbReference type="EMBL" id="BFEA01000097">
    <property type="protein sequence ID" value="GBG68218.1"/>
    <property type="molecule type" value="Genomic_DNA"/>
</dbReference>
<gene>
    <name evidence="5" type="ORF">CBR_g2768</name>
</gene>
<proteinExistence type="predicted"/>
<feature type="transmembrane region" description="Helical" evidence="2">
    <location>
        <begin position="57"/>
        <end position="77"/>
    </location>
</feature>
<dbReference type="OrthoDB" id="438440at2759"/>
<dbReference type="CDD" id="cd00519">
    <property type="entry name" value="Lipase_3"/>
    <property type="match status" value="1"/>
</dbReference>
<comment type="caution">
    <text evidence="5">The sequence shown here is derived from an EMBL/GenBank/DDBJ whole genome shotgun (WGS) entry which is preliminary data.</text>
</comment>
<reference evidence="5 6" key="1">
    <citation type="journal article" date="2018" name="Cell">
        <title>The Chara Genome: Secondary Complexity and Implications for Plant Terrestrialization.</title>
        <authorList>
            <person name="Nishiyama T."/>
            <person name="Sakayama H."/>
            <person name="Vries J.D."/>
            <person name="Buschmann H."/>
            <person name="Saint-Marcoux D."/>
            <person name="Ullrich K.K."/>
            <person name="Haas F.B."/>
            <person name="Vanderstraeten L."/>
            <person name="Becker D."/>
            <person name="Lang D."/>
            <person name="Vosolsobe S."/>
            <person name="Rombauts S."/>
            <person name="Wilhelmsson P.K.I."/>
            <person name="Janitza P."/>
            <person name="Kern R."/>
            <person name="Heyl A."/>
            <person name="Rumpler F."/>
            <person name="Villalobos L.I.A.C."/>
            <person name="Clay J.M."/>
            <person name="Skokan R."/>
            <person name="Toyoda A."/>
            <person name="Suzuki Y."/>
            <person name="Kagoshima H."/>
            <person name="Schijlen E."/>
            <person name="Tajeshwar N."/>
            <person name="Catarino B."/>
            <person name="Hetherington A.J."/>
            <person name="Saltykova A."/>
            <person name="Bonnot C."/>
            <person name="Breuninger H."/>
            <person name="Symeonidi A."/>
            <person name="Radhakrishnan G.V."/>
            <person name="Van Nieuwerburgh F."/>
            <person name="Deforce D."/>
            <person name="Chang C."/>
            <person name="Karol K.G."/>
            <person name="Hedrich R."/>
            <person name="Ulvskov P."/>
            <person name="Glockner G."/>
            <person name="Delwiche C.F."/>
            <person name="Petrasek J."/>
            <person name="Van de Peer Y."/>
            <person name="Friml J."/>
            <person name="Beilby M."/>
            <person name="Dolan L."/>
            <person name="Kohara Y."/>
            <person name="Sugano S."/>
            <person name="Fujiyama A."/>
            <person name="Delaux P.-M."/>
            <person name="Quint M."/>
            <person name="TheiBen G."/>
            <person name="Hagemann M."/>
            <person name="Harholt J."/>
            <person name="Dunand C."/>
            <person name="Zachgo S."/>
            <person name="Langdale J."/>
            <person name="Maumus F."/>
            <person name="Straeten D.V.D."/>
            <person name="Gould S.B."/>
            <person name="Rensing S.A."/>
        </authorList>
    </citation>
    <scope>NUCLEOTIDE SEQUENCE [LARGE SCALE GENOMIC DNA]</scope>
    <source>
        <strain evidence="5 6">S276</strain>
    </source>
</reference>
<feature type="compositionally biased region" description="Basic and acidic residues" evidence="1">
    <location>
        <begin position="882"/>
        <end position="892"/>
    </location>
</feature>
<keyword evidence="2" id="KW-0472">Membrane</keyword>
<keyword evidence="6" id="KW-1185">Reference proteome</keyword>
<feature type="domain" description="DUF7358" evidence="4">
    <location>
        <begin position="49"/>
        <end position="310"/>
    </location>
</feature>
<dbReference type="Pfam" id="PF01764">
    <property type="entry name" value="Lipase_3"/>
    <property type="match status" value="1"/>
</dbReference>
<evidence type="ECO:0000256" key="1">
    <source>
        <dbReference type="SAM" id="MobiDB-lite"/>
    </source>
</evidence>
<accession>A0A388KDS9</accession>
<keyword evidence="2" id="KW-0812">Transmembrane</keyword>
<sequence length="1000" mass="107861">MKLSIGAEAGRGGRGAGGGGGRGAGGGGRRGAGGRVAMEETSGRRGSYLRRFRSSTLILVPVYTLMVVIGAISLHLLGGRRRHAESSCYPHLRVGIWTVIGSSGLRLLWMVGIGVSQAQAAETLLKNLKGTAAVDLGGGGREGEGGEEGPEIASSDKKANRTRQERRIMYKRWLAWSQGSVALSAVQVIFAVFLAYCLAVVVSRGQLKVGGCCPSERGDQGLVWLKLLLPILAVTSGAVSLLQCCIGADVLAWRSLYAMHDFAWRAHYQEMFDRTIREVLCCLGRSRYWENDEDDDVKTVASLLGELVTYRAFGASHLELLAGLAMLTRQTWLNSPTIEELERPATWKLREAAVLHPYAIAAYTGPLLDIGRNPLTWACVWLYRQGVLSCCWGRKGWPLIEGDNYWRGHSAAFLRFSQLPPSCLLKGRVKQQANNESVYFVIALADVRMVVVCVRGTETPEDLITDGLGRECILTETDLGGALSHLRLPGQGGSSHRFGHEGVVKTARELAYQLDSLCSAGSSAETGDVQGQDSFIGINGGFLSTILGPGGMCEGYQLRFVGHSLGGAVATVTAMILQPRFPNVHVYAYGVLPCLDLETAEACRGFVTSIVYNDEFSCRLSLASIMRLRTAALRAVAPDPSSSSALVSIPAYLMGGPAKVSKKIKRVVYEEGESVEVPTSAAANALNLHMAAHGESEALPMEVSSFVGRHRRRRRIYQVKGNNIWSMEDAHNTQEMEGLVREDEDSDGDGTTTCTPSVGEPAAVVGLSFQGTSLSTASRKTSLKEASSQLVTVSALPHAPLQLTEDLSAPPSDRSDWNELRSGYDAARAADNPHADAGNGVGSCQEYSEEEGEVGADAIRPFPEGSAWGDNNKEVAGTSGQECREDNDGRRRGGEAWSYWNGVVVTATASAQGSQACENVESVWPVELFLPGQVIHLIRIHGGGQWPPSRPKHRAVVVDRRRLAEVRVSPSMFLDHLPWRYECPSFHAASLPGHLPVSHL</sequence>
<keyword evidence="2" id="KW-1133">Transmembrane helix</keyword>
<evidence type="ECO:0000256" key="2">
    <source>
        <dbReference type="SAM" id="Phobius"/>
    </source>
</evidence>
<protein>
    <submittedName>
        <fullName evidence="5">Uncharacterized protein</fullName>
    </submittedName>
</protein>
<dbReference type="InterPro" id="IPR029058">
    <property type="entry name" value="AB_hydrolase_fold"/>
</dbReference>
<dbReference type="PANTHER" id="PTHR47030:SF2">
    <property type="entry name" value="LIPASE CLASS 3 FAMILY PROTEIN"/>
    <property type="match status" value="1"/>
</dbReference>